<comment type="caution">
    <text evidence="1">The sequence shown here is derived from an EMBL/GenBank/DDBJ whole genome shotgun (WGS) entry which is preliminary data.</text>
</comment>
<dbReference type="EMBL" id="MHNL01000015">
    <property type="protein sequence ID" value="OGZ44720.1"/>
    <property type="molecule type" value="Genomic_DNA"/>
</dbReference>
<sequence>MGLAAFVFFRLFRVLIAYKITDKNITVLLFHFLPIYRVRFEKIVKMHSARVHEVAVIPGWHFPSRVFGRRVVIEMKDTWFRYAFLTPENPDAFISEIKKHLANFSENSGIHTGGDFGFGAGARPQGARPNALSSR</sequence>
<evidence type="ECO:0000313" key="1">
    <source>
        <dbReference type="EMBL" id="OGZ44720.1"/>
    </source>
</evidence>
<dbReference type="AlphaFoldDB" id="A0A1G2G445"/>
<organism evidence="1 2">
    <name type="scientific">Candidatus Ryanbacteria bacterium RIFCSPHIGHO2_01_FULL_48_27</name>
    <dbReference type="NCBI Taxonomy" id="1802115"/>
    <lineage>
        <taxon>Bacteria</taxon>
        <taxon>Candidatus Ryaniibacteriota</taxon>
    </lineage>
</organism>
<dbReference type="Proteomes" id="UP000177785">
    <property type="component" value="Unassembled WGS sequence"/>
</dbReference>
<dbReference type="STRING" id="1802115.A2756_04665"/>
<name>A0A1G2G445_9BACT</name>
<evidence type="ECO:0000313" key="2">
    <source>
        <dbReference type="Proteomes" id="UP000177785"/>
    </source>
</evidence>
<protein>
    <submittedName>
        <fullName evidence="1">Uncharacterized protein</fullName>
    </submittedName>
</protein>
<reference evidence="1 2" key="1">
    <citation type="journal article" date="2016" name="Nat. Commun.">
        <title>Thousands of microbial genomes shed light on interconnected biogeochemical processes in an aquifer system.</title>
        <authorList>
            <person name="Anantharaman K."/>
            <person name="Brown C.T."/>
            <person name="Hug L.A."/>
            <person name="Sharon I."/>
            <person name="Castelle C.J."/>
            <person name="Probst A.J."/>
            <person name="Thomas B.C."/>
            <person name="Singh A."/>
            <person name="Wilkins M.J."/>
            <person name="Karaoz U."/>
            <person name="Brodie E.L."/>
            <person name="Williams K.H."/>
            <person name="Hubbard S.S."/>
            <person name="Banfield J.F."/>
        </authorList>
    </citation>
    <scope>NUCLEOTIDE SEQUENCE [LARGE SCALE GENOMIC DNA]</scope>
</reference>
<proteinExistence type="predicted"/>
<gene>
    <name evidence="1" type="ORF">A2756_04665</name>
</gene>
<accession>A0A1G2G445</accession>